<evidence type="ECO:0000313" key="1">
    <source>
        <dbReference type="EMBL" id="CAB4542393.1"/>
    </source>
</evidence>
<gene>
    <name evidence="1" type="ORF">UFOPK1419_00684</name>
</gene>
<dbReference type="AlphaFoldDB" id="A0A6J6BVT3"/>
<name>A0A6J6BVT3_9ZZZZ</name>
<protein>
    <submittedName>
        <fullName evidence="1">Unannotated protein</fullName>
    </submittedName>
</protein>
<reference evidence="1" key="1">
    <citation type="submission" date="2020-05" db="EMBL/GenBank/DDBJ databases">
        <authorList>
            <person name="Chiriac C."/>
            <person name="Salcher M."/>
            <person name="Ghai R."/>
            <person name="Kavagutti S V."/>
        </authorList>
    </citation>
    <scope>NUCLEOTIDE SEQUENCE</scope>
</reference>
<proteinExistence type="predicted"/>
<accession>A0A6J6BVT3</accession>
<organism evidence="1">
    <name type="scientific">freshwater metagenome</name>
    <dbReference type="NCBI Taxonomy" id="449393"/>
    <lineage>
        <taxon>unclassified sequences</taxon>
        <taxon>metagenomes</taxon>
        <taxon>ecological metagenomes</taxon>
    </lineage>
</organism>
<sequence length="73" mass="7802">MFPAGEMWSVVTESPKIARTRAPVISVTGVGFAGMPSKYGGLRTYVDCASHSNVLPVGVSKDFQRWSPSKTVA</sequence>
<dbReference type="EMBL" id="CAEZSK010000093">
    <property type="protein sequence ID" value="CAB4542393.1"/>
    <property type="molecule type" value="Genomic_DNA"/>
</dbReference>